<comment type="caution">
    <text evidence="5">The sequence shown here is derived from an EMBL/GenBank/DDBJ whole genome shotgun (WGS) entry which is preliminary data.</text>
</comment>
<dbReference type="EMBL" id="JAEHOH010000010">
    <property type="protein sequence ID" value="MBK0419081.1"/>
    <property type="molecule type" value="Genomic_DNA"/>
</dbReference>
<evidence type="ECO:0000313" key="6">
    <source>
        <dbReference type="Proteomes" id="UP000608530"/>
    </source>
</evidence>
<evidence type="ECO:0000256" key="3">
    <source>
        <dbReference type="ARBA" id="ARBA00023163"/>
    </source>
</evidence>
<organism evidence="5 6">
    <name type="scientific">Leucobacter chromiisoli</name>
    <dbReference type="NCBI Taxonomy" id="2796471"/>
    <lineage>
        <taxon>Bacteria</taxon>
        <taxon>Bacillati</taxon>
        <taxon>Actinomycetota</taxon>
        <taxon>Actinomycetes</taxon>
        <taxon>Micrococcales</taxon>
        <taxon>Microbacteriaceae</taxon>
        <taxon>Leucobacter</taxon>
    </lineage>
</organism>
<dbReference type="SMART" id="SM00345">
    <property type="entry name" value="HTH_GNTR"/>
    <property type="match status" value="1"/>
</dbReference>
<gene>
    <name evidence="5" type="ORF">JD276_08535</name>
</gene>
<dbReference type="SUPFAM" id="SSF64288">
    <property type="entry name" value="Chorismate lyase-like"/>
    <property type="match status" value="1"/>
</dbReference>
<dbReference type="SMART" id="SM00866">
    <property type="entry name" value="UTRA"/>
    <property type="match status" value="1"/>
</dbReference>
<dbReference type="PANTHER" id="PTHR44846">
    <property type="entry name" value="MANNOSYL-D-GLYCERATE TRANSPORT/METABOLISM SYSTEM REPRESSOR MNGR-RELATED"/>
    <property type="match status" value="1"/>
</dbReference>
<evidence type="ECO:0000259" key="4">
    <source>
        <dbReference type="PROSITE" id="PS50949"/>
    </source>
</evidence>
<evidence type="ECO:0000256" key="2">
    <source>
        <dbReference type="ARBA" id="ARBA00023125"/>
    </source>
</evidence>
<proteinExistence type="predicted"/>
<dbReference type="InterPro" id="IPR011663">
    <property type="entry name" value="UTRA"/>
</dbReference>
<keyword evidence="2" id="KW-0238">DNA-binding</keyword>
<reference evidence="5" key="1">
    <citation type="submission" date="2020-12" db="EMBL/GenBank/DDBJ databases">
        <title>Leucobacter sp. CAS1, isolated from Chromium sludge.</title>
        <authorList>
            <person name="Xu Z."/>
        </authorList>
    </citation>
    <scope>NUCLEOTIDE SEQUENCE</scope>
    <source>
        <strain evidence="5">CSA1</strain>
    </source>
</reference>
<feature type="domain" description="HTH gntR-type" evidence="4">
    <location>
        <begin position="14"/>
        <end position="84"/>
    </location>
</feature>
<dbReference type="InterPro" id="IPR036390">
    <property type="entry name" value="WH_DNA-bd_sf"/>
</dbReference>
<keyword evidence="3" id="KW-0804">Transcription</keyword>
<dbReference type="Gene3D" id="3.40.1410.10">
    <property type="entry name" value="Chorismate lyase-like"/>
    <property type="match status" value="1"/>
</dbReference>
<dbReference type="PANTHER" id="PTHR44846:SF1">
    <property type="entry name" value="MANNOSYL-D-GLYCERATE TRANSPORT_METABOLISM SYSTEM REPRESSOR MNGR-RELATED"/>
    <property type="match status" value="1"/>
</dbReference>
<dbReference type="Proteomes" id="UP000608530">
    <property type="component" value="Unassembled WGS sequence"/>
</dbReference>
<accession>A0A934Q7B4</accession>
<dbReference type="RefSeq" id="WP_200115218.1">
    <property type="nucleotide sequence ID" value="NZ_JAEHOH010000010.1"/>
</dbReference>
<evidence type="ECO:0000256" key="1">
    <source>
        <dbReference type="ARBA" id="ARBA00023015"/>
    </source>
</evidence>
<dbReference type="GO" id="GO:0045892">
    <property type="term" value="P:negative regulation of DNA-templated transcription"/>
    <property type="evidence" value="ECO:0007669"/>
    <property type="project" value="TreeGrafter"/>
</dbReference>
<dbReference type="InterPro" id="IPR028978">
    <property type="entry name" value="Chorismate_lyase_/UTRA_dom_sf"/>
</dbReference>
<keyword evidence="6" id="KW-1185">Reference proteome</keyword>
<dbReference type="Pfam" id="PF00392">
    <property type="entry name" value="GntR"/>
    <property type="match status" value="1"/>
</dbReference>
<dbReference type="PROSITE" id="PS50949">
    <property type="entry name" value="HTH_GNTR"/>
    <property type="match status" value="1"/>
</dbReference>
<dbReference type="Pfam" id="PF07702">
    <property type="entry name" value="UTRA"/>
    <property type="match status" value="1"/>
</dbReference>
<name>A0A934Q7B4_9MICO</name>
<dbReference type="Gene3D" id="1.10.10.10">
    <property type="entry name" value="Winged helix-like DNA-binding domain superfamily/Winged helix DNA-binding domain"/>
    <property type="match status" value="1"/>
</dbReference>
<dbReference type="InterPro" id="IPR036388">
    <property type="entry name" value="WH-like_DNA-bd_sf"/>
</dbReference>
<dbReference type="GO" id="GO:0003700">
    <property type="term" value="F:DNA-binding transcription factor activity"/>
    <property type="evidence" value="ECO:0007669"/>
    <property type="project" value="InterPro"/>
</dbReference>
<dbReference type="SUPFAM" id="SSF46785">
    <property type="entry name" value="Winged helix' DNA-binding domain"/>
    <property type="match status" value="1"/>
</dbReference>
<dbReference type="CDD" id="cd07377">
    <property type="entry name" value="WHTH_GntR"/>
    <property type="match status" value="1"/>
</dbReference>
<dbReference type="AlphaFoldDB" id="A0A934Q7B4"/>
<keyword evidence="1" id="KW-0805">Transcription regulation</keyword>
<dbReference type="InterPro" id="IPR000524">
    <property type="entry name" value="Tscrpt_reg_HTH_GntR"/>
</dbReference>
<dbReference type="GO" id="GO:0003677">
    <property type="term" value="F:DNA binding"/>
    <property type="evidence" value="ECO:0007669"/>
    <property type="project" value="UniProtKB-KW"/>
</dbReference>
<dbReference type="InterPro" id="IPR050679">
    <property type="entry name" value="Bact_HTH_transcr_reg"/>
</dbReference>
<sequence length="264" mass="29499">MASDRNGGLAEIERDSHEAVYMQLARHLISEAEQASPGDRFPTEEELIEAYGLSRTTVRRAVQLVVDQGLLIRRQGKGTFVTGSRPIQSATKLVPFVESFTVAGIRPTVRLREFTWIHDLEAVPAAIRDKSTSFLLVRRIYESEGTPLAVAEIYMPREIGAGVTLAEIEQHPVYQVLQESLGQELREAQLRVTMQEPPEHIATMLGAEDLLYVPRLERFTEGARGDFLEYTVTYIHPDAFELTADVAAELPPEISYTFDTGGVQ</sequence>
<dbReference type="PRINTS" id="PR00035">
    <property type="entry name" value="HTHGNTR"/>
</dbReference>
<protein>
    <submittedName>
        <fullName evidence="5">GntR family transcriptional regulator</fullName>
    </submittedName>
</protein>
<evidence type="ECO:0000313" key="5">
    <source>
        <dbReference type="EMBL" id="MBK0419081.1"/>
    </source>
</evidence>